<dbReference type="PANTHER" id="PTHR48207:SF4">
    <property type="entry name" value="BLL6097 PROTEIN"/>
    <property type="match status" value="1"/>
</dbReference>
<dbReference type="Proteomes" id="UP001595462">
    <property type="component" value="Unassembled WGS sequence"/>
</dbReference>
<dbReference type="GO" id="GO:0016740">
    <property type="term" value="F:transferase activity"/>
    <property type="evidence" value="ECO:0007669"/>
    <property type="project" value="UniProtKB-KW"/>
</dbReference>
<dbReference type="InterPro" id="IPR003673">
    <property type="entry name" value="CoA-Trfase_fam_III"/>
</dbReference>
<dbReference type="SUPFAM" id="SSF89796">
    <property type="entry name" value="CoA-transferase family III (CaiB/BaiF)"/>
    <property type="match status" value="1"/>
</dbReference>
<protein>
    <submittedName>
        <fullName evidence="2">CaiB/BaiF CoA transferase family protein</fullName>
    </submittedName>
</protein>
<dbReference type="InterPro" id="IPR050483">
    <property type="entry name" value="CoA-transferase_III_domain"/>
</dbReference>
<evidence type="ECO:0000256" key="1">
    <source>
        <dbReference type="ARBA" id="ARBA00022679"/>
    </source>
</evidence>
<accession>A0ABV7EKM6</accession>
<comment type="caution">
    <text evidence="2">The sequence shown here is derived from an EMBL/GenBank/DDBJ whole genome shotgun (WGS) entry which is preliminary data.</text>
</comment>
<dbReference type="InterPro" id="IPR044855">
    <property type="entry name" value="CoA-Trfase_III_dom3_sf"/>
</dbReference>
<organism evidence="2 3">
    <name type="scientific">Salinisphaera aquimarina</name>
    <dbReference type="NCBI Taxonomy" id="2094031"/>
    <lineage>
        <taxon>Bacteria</taxon>
        <taxon>Pseudomonadati</taxon>
        <taxon>Pseudomonadota</taxon>
        <taxon>Gammaproteobacteria</taxon>
        <taxon>Salinisphaerales</taxon>
        <taxon>Salinisphaeraceae</taxon>
        <taxon>Salinisphaera</taxon>
    </lineage>
</organism>
<reference evidence="3" key="1">
    <citation type="journal article" date="2019" name="Int. J. Syst. Evol. Microbiol.">
        <title>The Global Catalogue of Microorganisms (GCM) 10K type strain sequencing project: providing services to taxonomists for standard genome sequencing and annotation.</title>
        <authorList>
            <consortium name="The Broad Institute Genomics Platform"/>
            <consortium name="The Broad Institute Genome Sequencing Center for Infectious Disease"/>
            <person name="Wu L."/>
            <person name="Ma J."/>
        </authorList>
    </citation>
    <scope>NUCLEOTIDE SEQUENCE [LARGE SCALE GENOMIC DNA]</scope>
    <source>
        <strain evidence="3">KCTC 52640</strain>
    </source>
</reference>
<dbReference type="PANTHER" id="PTHR48207">
    <property type="entry name" value="SUCCINATE--HYDROXYMETHYLGLUTARATE COA-TRANSFERASE"/>
    <property type="match status" value="1"/>
</dbReference>
<evidence type="ECO:0000313" key="3">
    <source>
        <dbReference type="Proteomes" id="UP001595462"/>
    </source>
</evidence>
<proteinExistence type="predicted"/>
<dbReference type="InterPro" id="IPR023606">
    <property type="entry name" value="CoA-Trfase_III_dom_1_sf"/>
</dbReference>
<sequence>MQGPYADITVVEFGQFVVAPFCAQMLADAGARVIKVEPPTGDSYRSWADQLAPGETRPFLIKNRGKESIAINLGHPEAAPVVRALIEIADVVLVNLSPAAIKRRGLDYDAVAAINPKVIYGAVTAYGQVGPEAPLPGMDVVVQARSGLMSSLAAEQEGLAFHSEVQVADYTAAMLLFGGIGAALYARERSGVGQCVQTSLLGGALAIQNNALAHVYGHDEWRHEFVDAQLPALRKQRATHDEVEQVRRDLRPDPPTHTAHYGVFATADGSIALGAGSAPARRRLAAATGIAAAIADADPMEFGAQLKTLLVERSSADWVALMRENEVPVAEVRHVDELFFDPHVEAEGILTDYEHETAGRYRALATPIRMSATPFNLARAASPCFAAHTRPILSELGFDAAALEQLCEAGAVVAADRPKPEG</sequence>
<dbReference type="RefSeq" id="WP_380685359.1">
    <property type="nucleotide sequence ID" value="NZ_JBHRSS010000001.1"/>
</dbReference>
<dbReference type="Gene3D" id="3.40.50.10540">
    <property type="entry name" value="Crotonobetainyl-coa:carnitine coa-transferase, domain 1"/>
    <property type="match status" value="1"/>
</dbReference>
<dbReference type="Gene3D" id="3.30.1540.10">
    <property type="entry name" value="formyl-coa transferase, domain 3"/>
    <property type="match status" value="1"/>
</dbReference>
<dbReference type="EMBL" id="JBHRSS010000001">
    <property type="protein sequence ID" value="MFC3102370.1"/>
    <property type="molecule type" value="Genomic_DNA"/>
</dbReference>
<dbReference type="Pfam" id="PF02515">
    <property type="entry name" value="CoA_transf_3"/>
    <property type="match status" value="1"/>
</dbReference>
<keyword evidence="3" id="KW-1185">Reference proteome</keyword>
<name>A0ABV7EKM6_9GAMM</name>
<gene>
    <name evidence="2" type="ORF">ACFOSU_00525</name>
</gene>
<evidence type="ECO:0000313" key="2">
    <source>
        <dbReference type="EMBL" id="MFC3102370.1"/>
    </source>
</evidence>
<keyword evidence="1 2" id="KW-0808">Transferase</keyword>